<dbReference type="EMBL" id="JAAVJD010000051">
    <property type="protein sequence ID" value="NJQ05802.1"/>
    <property type="molecule type" value="Genomic_DNA"/>
</dbReference>
<keyword evidence="2" id="KW-1185">Reference proteome</keyword>
<organism evidence="1 2">
    <name type="scientific">Streptomyces lonarensis</name>
    <dbReference type="NCBI Taxonomy" id="700599"/>
    <lineage>
        <taxon>Bacteria</taxon>
        <taxon>Bacillati</taxon>
        <taxon>Actinomycetota</taxon>
        <taxon>Actinomycetes</taxon>
        <taxon>Kitasatosporales</taxon>
        <taxon>Streptomycetaceae</taxon>
        <taxon>Streptomyces</taxon>
    </lineage>
</organism>
<comment type="caution">
    <text evidence="1">The sequence shown here is derived from an EMBL/GenBank/DDBJ whole genome shotgun (WGS) entry which is preliminary data.</text>
</comment>
<reference evidence="1 2" key="1">
    <citation type="submission" date="2020-03" db="EMBL/GenBank/DDBJ databases">
        <title>Draft genome of Streptomyces sp. ventii, isolated from the Axial Seamount in the Pacific Ocean, and resequencing of the two type strains Streptomyces lonarensis strain NCL 716 and Streptomyces bohaiensis strain 11A07.</title>
        <authorList>
            <person name="Loughran R.M."/>
            <person name="Pfannmuller K.M."/>
            <person name="Wasson B.J."/>
            <person name="Deadmond M.C."/>
            <person name="Paddock B.E."/>
            <person name="Koyack M.J."/>
            <person name="Gallegos D.A."/>
            <person name="Mitchell E.A."/>
            <person name="Ushijima B."/>
            <person name="Saw J.H."/>
            <person name="Mcphail K.L."/>
            <person name="Videau P."/>
        </authorList>
    </citation>
    <scope>NUCLEOTIDE SEQUENCE [LARGE SCALE GENOMIC DNA]</scope>
    <source>
        <strain evidence="1 2">NCL716</strain>
    </source>
</reference>
<dbReference type="Pfam" id="PF13707">
    <property type="entry name" value="RloB"/>
    <property type="match status" value="1"/>
</dbReference>
<accession>A0A7X6D097</accession>
<dbReference type="AlphaFoldDB" id="A0A7X6D097"/>
<dbReference type="InterPro" id="IPR025591">
    <property type="entry name" value="RloB"/>
</dbReference>
<protein>
    <submittedName>
        <fullName evidence="1">RloB domain-containing protein</fullName>
    </submittedName>
</protein>
<sequence>MGRRPKALGRGGRKSPEKRRVLVYCEDACAGRQYFQGLRADLRFHPVQIAIGEGCGEPLGLARDAVAHRQRAPLSPADRRSAHDEVWCVIDVESPPHARLQDALTLAREEDIRVALTNPCFDLWILLHFADVTAHVLPRALQKRIEKETACGFTAQHKHLRYEALDGLHQAAAGRAEAIRRRAEQMGRCDPLTANPWVDIDRMVAELRRG</sequence>
<dbReference type="RefSeq" id="WP_167969082.1">
    <property type="nucleotide sequence ID" value="NZ_BHZG01000187.1"/>
</dbReference>
<gene>
    <name evidence="1" type="ORF">HCN56_09480</name>
</gene>
<evidence type="ECO:0000313" key="2">
    <source>
        <dbReference type="Proteomes" id="UP000578686"/>
    </source>
</evidence>
<dbReference type="Proteomes" id="UP000578686">
    <property type="component" value="Unassembled WGS sequence"/>
</dbReference>
<evidence type="ECO:0000313" key="1">
    <source>
        <dbReference type="EMBL" id="NJQ05802.1"/>
    </source>
</evidence>
<name>A0A7X6D097_9ACTN</name>
<proteinExistence type="predicted"/>